<protein>
    <recommendedName>
        <fullName evidence="4">Cell pole-organizing protein PopZ</fullName>
    </recommendedName>
</protein>
<dbReference type="EMBL" id="FNIT01000015">
    <property type="protein sequence ID" value="SDO83659.1"/>
    <property type="molecule type" value="Genomic_DNA"/>
</dbReference>
<feature type="compositionally biased region" description="Basic and acidic residues" evidence="1">
    <location>
        <begin position="44"/>
        <end position="55"/>
    </location>
</feature>
<accession>A0A1H0MT87</accession>
<dbReference type="AlphaFoldDB" id="A0A1H0MT87"/>
<reference evidence="2 3" key="1">
    <citation type="submission" date="2016-10" db="EMBL/GenBank/DDBJ databases">
        <authorList>
            <person name="de Groot N.N."/>
        </authorList>
    </citation>
    <scope>NUCLEOTIDE SEQUENCE [LARGE SCALE GENOMIC DNA]</scope>
    <source>
        <strain evidence="3">L7-484,KACC 16230,DSM 25025</strain>
    </source>
</reference>
<name>A0A1H0MT87_9HYPH</name>
<proteinExistence type="predicted"/>
<evidence type="ECO:0008006" key="4">
    <source>
        <dbReference type="Google" id="ProtNLM"/>
    </source>
</evidence>
<organism evidence="2 3">
    <name type="scientific">Aureimonas jatrophae</name>
    <dbReference type="NCBI Taxonomy" id="1166073"/>
    <lineage>
        <taxon>Bacteria</taxon>
        <taxon>Pseudomonadati</taxon>
        <taxon>Pseudomonadota</taxon>
        <taxon>Alphaproteobacteria</taxon>
        <taxon>Hyphomicrobiales</taxon>
        <taxon>Aurantimonadaceae</taxon>
        <taxon>Aureimonas</taxon>
    </lineage>
</organism>
<feature type="compositionally biased region" description="Basic and acidic residues" evidence="1">
    <location>
        <begin position="12"/>
        <end position="27"/>
    </location>
</feature>
<feature type="region of interest" description="Disordered" evidence="1">
    <location>
        <begin position="12"/>
        <end position="194"/>
    </location>
</feature>
<evidence type="ECO:0000313" key="3">
    <source>
        <dbReference type="Proteomes" id="UP000198793"/>
    </source>
</evidence>
<sequence length="268" mass="29147">MDEILASIRRIIETGEDRTSLAPRPEEPAADTPPERPVPSSARLPDRFDARDLSGSRRAPNPVLAAAASDVSSRITASVPEAKSLSESSASATELDDEARLTADLEQELAASWGQPATEAERQPEPDVTIPPELPSPTEGPQTMSDLPSFDRRNDPPSSPAAETRPEPAPVDRGGFSPANSDRPLASSEERYEAVTLPLTSETTSTLVAASFSDLAQAIRSGELRSIEAMAQEMLRPMLQEWLDDNLPRMVERLVREEIERMSRGGRR</sequence>
<evidence type="ECO:0000313" key="2">
    <source>
        <dbReference type="EMBL" id="SDO83659.1"/>
    </source>
</evidence>
<gene>
    <name evidence="2" type="ORF">SAMN05192530_11544</name>
</gene>
<dbReference type="Pfam" id="PF10691">
    <property type="entry name" value="DUF2497"/>
    <property type="match status" value="1"/>
</dbReference>
<evidence type="ECO:0000256" key="1">
    <source>
        <dbReference type="SAM" id="MobiDB-lite"/>
    </source>
</evidence>
<dbReference type="InterPro" id="IPR019632">
    <property type="entry name" value="DUF2497"/>
</dbReference>
<feature type="compositionally biased region" description="Low complexity" evidence="1">
    <location>
        <begin position="81"/>
        <end position="93"/>
    </location>
</feature>
<dbReference type="STRING" id="1166073.SAMN05192530_11544"/>
<dbReference type="Proteomes" id="UP000198793">
    <property type="component" value="Unassembled WGS sequence"/>
</dbReference>
<keyword evidence="3" id="KW-1185">Reference proteome</keyword>